<dbReference type="RefSeq" id="WP_137697924.1">
    <property type="nucleotide sequence ID" value="NZ_CP061336.1"/>
</dbReference>
<keyword evidence="5" id="KW-0411">Iron-sulfur</keyword>
<dbReference type="SFLD" id="SFLDG01082">
    <property type="entry name" value="B12-binding_domain_containing"/>
    <property type="match status" value="1"/>
</dbReference>
<evidence type="ECO:0000256" key="4">
    <source>
        <dbReference type="ARBA" id="ARBA00023004"/>
    </source>
</evidence>
<keyword evidence="2" id="KW-0949">S-adenosyl-L-methionine</keyword>
<dbReference type="GO" id="GO:0046872">
    <property type="term" value="F:metal ion binding"/>
    <property type="evidence" value="ECO:0007669"/>
    <property type="project" value="UniProtKB-KW"/>
</dbReference>
<dbReference type="Gene3D" id="3.80.30.20">
    <property type="entry name" value="tm_1862 like domain"/>
    <property type="match status" value="1"/>
</dbReference>
<dbReference type="PROSITE" id="PS51332">
    <property type="entry name" value="B12_BINDING"/>
    <property type="match status" value="1"/>
</dbReference>
<feature type="domain" description="B12-binding" evidence="6">
    <location>
        <begin position="1"/>
        <end position="138"/>
    </location>
</feature>
<dbReference type="Proteomes" id="UP000306409">
    <property type="component" value="Chromosome"/>
</dbReference>
<name>A0A4U7JFW7_9FIRM</name>
<dbReference type="CDD" id="cd02068">
    <property type="entry name" value="radical_SAM_B12_BD"/>
    <property type="match status" value="1"/>
</dbReference>
<evidence type="ECO:0000313" key="9">
    <source>
        <dbReference type="Proteomes" id="UP000306409"/>
    </source>
</evidence>
<dbReference type="SMART" id="SM00729">
    <property type="entry name" value="Elp3"/>
    <property type="match status" value="1"/>
</dbReference>
<sequence length="590" mass="68817">MKTVLVGINSKYIHSCLAIWYLKASISEISNNSNGIVVTREFTINDSKDNILSELYKEKPDILTFSCYIWNIELVLLISKEIKKLLPQCKIILGGPEVSYDAKKVLQENCSIDFILCGEGEEIFPQVYSCLLNHSEDYKKLCGIAYRMDNTIVYNEGFCLVNNLDEIKSPYTAELMASVTNRIVYYESSRGCPFSCSYCISSTFNGVRFFSKDRVKNDLSVLLLYKPKLIKFVDRTFNCNKRRAKEMFEYIIGLNCDTLFHFEAAADLFDDEILEILSRAPKGLIQLEIGIQTTNNDTLEEIDRVTDIEKLAENVRKILANENIHVHLDLIAGLPYENLKSFRNSFNEVYGLGPHQLQLGFLKLLKGSKIRNESHKHGFIYRHYAPYEVLCNNYVTFEDILLLKDVEEVLERYFNSARFNSSLEYIEKCLFSDAFEMYYMLSVFCRERGYLDRPISYKENIAILYEFFENSFGKIPQEKKEVFRQKMIFDFLSSDRSCAIPEFLKREEDLISIIAIHQLLKNEEFIKEYLPDFIGVQTKNILKSVFFISLSKLSRTDEIIMFDYSKRDLMSDKYRYVLVSRKLLYNKDLS</sequence>
<reference evidence="8 9" key="1">
    <citation type="submission" date="2020-09" db="EMBL/GenBank/DDBJ databases">
        <title>Characterization and genome sequencing of Ruminiclostridium sp. nov. MA18.</title>
        <authorList>
            <person name="Rettenmaier R."/>
            <person name="Kowollik M.-L."/>
            <person name="Liebl W."/>
            <person name="Zverlov V."/>
        </authorList>
    </citation>
    <scope>NUCLEOTIDE SEQUENCE [LARGE SCALE GENOMIC DNA]</scope>
    <source>
        <strain evidence="8 9">MA18</strain>
    </source>
</reference>
<dbReference type="GO" id="GO:0003824">
    <property type="term" value="F:catalytic activity"/>
    <property type="evidence" value="ECO:0007669"/>
    <property type="project" value="InterPro"/>
</dbReference>
<dbReference type="InterPro" id="IPR058240">
    <property type="entry name" value="rSAM_sf"/>
</dbReference>
<dbReference type="AlphaFoldDB" id="A0A4U7JFW7"/>
<dbReference type="PROSITE" id="PS51918">
    <property type="entry name" value="RADICAL_SAM"/>
    <property type="match status" value="1"/>
</dbReference>
<dbReference type="InterPro" id="IPR006158">
    <property type="entry name" value="Cobalamin-bd"/>
</dbReference>
<evidence type="ECO:0000256" key="2">
    <source>
        <dbReference type="ARBA" id="ARBA00022691"/>
    </source>
</evidence>
<dbReference type="SFLD" id="SFLDG01123">
    <property type="entry name" value="methyltransferase_(Class_B)"/>
    <property type="match status" value="1"/>
</dbReference>
<dbReference type="CDD" id="cd01335">
    <property type="entry name" value="Radical_SAM"/>
    <property type="match status" value="1"/>
</dbReference>
<dbReference type="PANTHER" id="PTHR43409">
    <property type="entry name" value="ANAEROBIC MAGNESIUM-PROTOPORPHYRIN IX MONOMETHYL ESTER CYCLASE-RELATED"/>
    <property type="match status" value="1"/>
</dbReference>
<dbReference type="SFLD" id="SFLDS00029">
    <property type="entry name" value="Radical_SAM"/>
    <property type="match status" value="1"/>
</dbReference>
<keyword evidence="9" id="KW-1185">Reference proteome</keyword>
<dbReference type="PANTHER" id="PTHR43409:SF16">
    <property type="entry name" value="SLR0320 PROTEIN"/>
    <property type="match status" value="1"/>
</dbReference>
<dbReference type="InterPro" id="IPR025288">
    <property type="entry name" value="DUF4080"/>
</dbReference>
<dbReference type="SUPFAM" id="SSF52242">
    <property type="entry name" value="Cobalamin (vitamin B12)-binding domain"/>
    <property type="match status" value="1"/>
</dbReference>
<dbReference type="GO" id="GO:0051539">
    <property type="term" value="F:4 iron, 4 sulfur cluster binding"/>
    <property type="evidence" value="ECO:0007669"/>
    <property type="project" value="UniProtKB-KW"/>
</dbReference>
<dbReference type="Pfam" id="PF13311">
    <property type="entry name" value="DUF4080"/>
    <property type="match status" value="1"/>
</dbReference>
<evidence type="ECO:0000313" key="8">
    <source>
        <dbReference type="EMBL" id="QNU65708.1"/>
    </source>
</evidence>
<comment type="cofactor">
    <cofactor evidence="1">
        <name>[4Fe-4S] cluster</name>
        <dbReference type="ChEBI" id="CHEBI:49883"/>
    </cofactor>
</comment>
<dbReference type="GO" id="GO:0031419">
    <property type="term" value="F:cobalamin binding"/>
    <property type="evidence" value="ECO:0007669"/>
    <property type="project" value="InterPro"/>
</dbReference>
<dbReference type="SUPFAM" id="SSF102114">
    <property type="entry name" value="Radical SAM enzymes"/>
    <property type="match status" value="1"/>
</dbReference>
<dbReference type="InterPro" id="IPR007197">
    <property type="entry name" value="rSAM"/>
</dbReference>
<gene>
    <name evidence="8" type="ORF">EHE19_012360</name>
</gene>
<protein>
    <submittedName>
        <fullName evidence="8">B12-binding domain-containing radical SAM protein</fullName>
    </submittedName>
</protein>
<dbReference type="Gene3D" id="3.40.50.280">
    <property type="entry name" value="Cobalamin-binding domain"/>
    <property type="match status" value="1"/>
</dbReference>
<dbReference type="InterPro" id="IPR006638">
    <property type="entry name" value="Elp3/MiaA/NifB-like_rSAM"/>
</dbReference>
<dbReference type="InterPro" id="IPR023404">
    <property type="entry name" value="rSAM_horseshoe"/>
</dbReference>
<dbReference type="Pfam" id="PF02310">
    <property type="entry name" value="B12-binding"/>
    <property type="match status" value="1"/>
</dbReference>
<feature type="domain" description="Radical SAM core" evidence="7">
    <location>
        <begin position="178"/>
        <end position="415"/>
    </location>
</feature>
<evidence type="ECO:0000256" key="1">
    <source>
        <dbReference type="ARBA" id="ARBA00001966"/>
    </source>
</evidence>
<dbReference type="OrthoDB" id="9801424at2"/>
<organism evidence="8 9">
    <name type="scientific">Ruminiclostridium herbifermentans</name>
    <dbReference type="NCBI Taxonomy" id="2488810"/>
    <lineage>
        <taxon>Bacteria</taxon>
        <taxon>Bacillati</taxon>
        <taxon>Bacillota</taxon>
        <taxon>Clostridia</taxon>
        <taxon>Eubacteriales</taxon>
        <taxon>Oscillospiraceae</taxon>
        <taxon>Ruminiclostridium</taxon>
    </lineage>
</organism>
<evidence type="ECO:0000259" key="7">
    <source>
        <dbReference type="PROSITE" id="PS51918"/>
    </source>
</evidence>
<keyword evidence="3" id="KW-0479">Metal-binding</keyword>
<dbReference type="KEGG" id="rher:EHE19_012360"/>
<dbReference type="InterPro" id="IPR051198">
    <property type="entry name" value="BchE-like"/>
</dbReference>
<keyword evidence="4" id="KW-0408">Iron</keyword>
<evidence type="ECO:0000256" key="5">
    <source>
        <dbReference type="ARBA" id="ARBA00023014"/>
    </source>
</evidence>
<dbReference type="InterPro" id="IPR036724">
    <property type="entry name" value="Cobalamin-bd_sf"/>
</dbReference>
<evidence type="ECO:0000259" key="6">
    <source>
        <dbReference type="PROSITE" id="PS51332"/>
    </source>
</evidence>
<dbReference type="GO" id="GO:0005829">
    <property type="term" value="C:cytosol"/>
    <property type="evidence" value="ECO:0007669"/>
    <property type="project" value="TreeGrafter"/>
</dbReference>
<accession>A0A4U7JFW7</accession>
<dbReference type="InterPro" id="IPR034466">
    <property type="entry name" value="Methyltransferase_Class_B"/>
</dbReference>
<dbReference type="EMBL" id="CP061336">
    <property type="protein sequence ID" value="QNU65708.1"/>
    <property type="molecule type" value="Genomic_DNA"/>
</dbReference>
<proteinExistence type="predicted"/>
<dbReference type="Pfam" id="PF04055">
    <property type="entry name" value="Radical_SAM"/>
    <property type="match status" value="1"/>
</dbReference>
<evidence type="ECO:0000256" key="3">
    <source>
        <dbReference type="ARBA" id="ARBA00022723"/>
    </source>
</evidence>